<dbReference type="AlphaFoldDB" id="A0A3M0G474"/>
<feature type="transmembrane region" description="Helical" evidence="8">
    <location>
        <begin position="233"/>
        <end position="251"/>
    </location>
</feature>
<protein>
    <submittedName>
        <fullName evidence="10">Acyltransferase</fullName>
    </submittedName>
</protein>
<feature type="transmembrane region" description="Helical" evidence="8">
    <location>
        <begin position="136"/>
        <end position="157"/>
    </location>
</feature>
<proteinExistence type="inferred from homology"/>
<keyword evidence="3" id="KW-1003">Cell membrane</keyword>
<keyword evidence="4 8" id="KW-0812">Transmembrane</keyword>
<accession>A0A3M0G474</accession>
<dbReference type="Proteomes" id="UP000275256">
    <property type="component" value="Unassembled WGS sequence"/>
</dbReference>
<sequence length="439" mass="48201">MTSTSVGPRDIPGPRTVIPVPHRVSTHAGDVCPALPHPGGGGMAVQQQSDTIVAVHTPVKARVEWIDVAKGVAITLVVLGHVVWVLSLLELPTSDVWRRVLQATSPMRMPGFFLMSGLFAHRFAAGSFERFARRRVIGFVYLFALWLAITAVVEVGLQFWLHDTAKVVSRTNLVHNVLWLETPLWYLVALPAFHLIWWGTRNVASWVPLTVAGIGYVVVETGATALPGMLSSTGYRGMIQYAFFFMVGARLSKPLRDVVGRMTPLRSVAIVTAWLAMELWLPAVPMKSLLAVPALFAISQLIVLTPLRPAAQRAGRRTLPLYLMNWLAVAIVGGVWLQFDVSATPLTELLVPAITLPVVIAMIAGVWHLTHDISFIWGPSSRVEDKVVDVMRRLDDLEPASSSDTSALDTQDPLTGRKAPRPIDVPFIHSHRSMTSITR</sequence>
<dbReference type="GO" id="GO:0009246">
    <property type="term" value="P:enterobacterial common antigen biosynthetic process"/>
    <property type="evidence" value="ECO:0007669"/>
    <property type="project" value="TreeGrafter"/>
</dbReference>
<feature type="region of interest" description="Disordered" evidence="7">
    <location>
        <begin position="399"/>
        <end position="424"/>
    </location>
</feature>
<evidence type="ECO:0000259" key="9">
    <source>
        <dbReference type="Pfam" id="PF01757"/>
    </source>
</evidence>
<feature type="transmembrane region" description="Helical" evidence="8">
    <location>
        <begin position="263"/>
        <end position="283"/>
    </location>
</feature>
<evidence type="ECO:0000313" key="10">
    <source>
        <dbReference type="EMBL" id="RMB58887.1"/>
    </source>
</evidence>
<evidence type="ECO:0000256" key="7">
    <source>
        <dbReference type="SAM" id="MobiDB-lite"/>
    </source>
</evidence>
<keyword evidence="10" id="KW-0012">Acyltransferase</keyword>
<name>A0A3M0G474_9ACTN</name>
<comment type="similarity">
    <text evidence="2">Belongs to the acyltransferase 3 family.</text>
</comment>
<feature type="transmembrane region" description="Helical" evidence="8">
    <location>
        <begin position="206"/>
        <end position="227"/>
    </location>
</feature>
<dbReference type="PANTHER" id="PTHR40074:SF4">
    <property type="entry name" value="INNER MEMBRANE PROTEIN YCFT"/>
    <property type="match status" value="1"/>
</dbReference>
<keyword evidence="10" id="KW-0808">Transferase</keyword>
<reference evidence="10 11" key="1">
    <citation type="submission" date="2018-10" db="EMBL/GenBank/DDBJ databases">
        <title>Tessaracoccus antarcticuss sp. nov., isolated from sediment.</title>
        <authorList>
            <person name="Zhou L.Y."/>
            <person name="Du Z.J."/>
        </authorList>
    </citation>
    <scope>NUCLEOTIDE SEQUENCE [LARGE SCALE GENOMIC DNA]</scope>
    <source>
        <strain evidence="10 11">JDX10</strain>
    </source>
</reference>
<feature type="transmembrane region" description="Helical" evidence="8">
    <location>
        <begin position="349"/>
        <end position="369"/>
    </location>
</feature>
<dbReference type="GO" id="GO:0005886">
    <property type="term" value="C:plasma membrane"/>
    <property type="evidence" value="ECO:0007669"/>
    <property type="project" value="UniProtKB-SubCell"/>
</dbReference>
<feature type="transmembrane region" description="Helical" evidence="8">
    <location>
        <begin position="319"/>
        <end position="337"/>
    </location>
</feature>
<feature type="transmembrane region" description="Helical" evidence="8">
    <location>
        <begin position="68"/>
        <end position="87"/>
    </location>
</feature>
<feature type="transmembrane region" description="Helical" evidence="8">
    <location>
        <begin position="289"/>
        <end position="307"/>
    </location>
</feature>
<keyword evidence="5 8" id="KW-1133">Transmembrane helix</keyword>
<evidence type="ECO:0000256" key="1">
    <source>
        <dbReference type="ARBA" id="ARBA00004651"/>
    </source>
</evidence>
<evidence type="ECO:0000256" key="3">
    <source>
        <dbReference type="ARBA" id="ARBA00022475"/>
    </source>
</evidence>
<evidence type="ECO:0000256" key="4">
    <source>
        <dbReference type="ARBA" id="ARBA00022692"/>
    </source>
</evidence>
<organism evidence="10 11">
    <name type="scientific">Tessaracoccus antarcticus</name>
    <dbReference type="NCBI Taxonomy" id="2479848"/>
    <lineage>
        <taxon>Bacteria</taxon>
        <taxon>Bacillati</taxon>
        <taxon>Actinomycetota</taxon>
        <taxon>Actinomycetes</taxon>
        <taxon>Propionibacteriales</taxon>
        <taxon>Propionibacteriaceae</taxon>
        <taxon>Tessaracoccus</taxon>
    </lineage>
</organism>
<comment type="caution">
    <text evidence="10">The sequence shown here is derived from an EMBL/GenBank/DDBJ whole genome shotgun (WGS) entry which is preliminary data.</text>
</comment>
<gene>
    <name evidence="10" type="ORF">EAX62_12300</name>
</gene>
<dbReference type="GO" id="GO:0016413">
    <property type="term" value="F:O-acetyltransferase activity"/>
    <property type="evidence" value="ECO:0007669"/>
    <property type="project" value="TreeGrafter"/>
</dbReference>
<dbReference type="EMBL" id="REFW01000003">
    <property type="protein sequence ID" value="RMB58887.1"/>
    <property type="molecule type" value="Genomic_DNA"/>
</dbReference>
<dbReference type="PANTHER" id="PTHR40074">
    <property type="entry name" value="O-ACETYLTRANSFERASE WECH"/>
    <property type="match status" value="1"/>
</dbReference>
<evidence type="ECO:0000256" key="2">
    <source>
        <dbReference type="ARBA" id="ARBA00007400"/>
    </source>
</evidence>
<evidence type="ECO:0000256" key="5">
    <source>
        <dbReference type="ARBA" id="ARBA00022989"/>
    </source>
</evidence>
<comment type="subcellular location">
    <subcellularLocation>
        <location evidence="1">Cell membrane</location>
        <topology evidence="1">Multi-pass membrane protein</topology>
    </subcellularLocation>
</comment>
<feature type="compositionally biased region" description="Polar residues" evidence="7">
    <location>
        <begin position="400"/>
        <end position="413"/>
    </location>
</feature>
<dbReference type="Pfam" id="PF01757">
    <property type="entry name" value="Acyl_transf_3"/>
    <property type="match status" value="1"/>
</dbReference>
<keyword evidence="11" id="KW-1185">Reference proteome</keyword>
<dbReference type="InterPro" id="IPR002656">
    <property type="entry name" value="Acyl_transf_3_dom"/>
</dbReference>
<feature type="transmembrane region" description="Helical" evidence="8">
    <location>
        <begin position="177"/>
        <end position="199"/>
    </location>
</feature>
<evidence type="ECO:0000313" key="11">
    <source>
        <dbReference type="Proteomes" id="UP000275256"/>
    </source>
</evidence>
<keyword evidence="6 8" id="KW-0472">Membrane</keyword>
<feature type="domain" description="Acyltransferase 3" evidence="9">
    <location>
        <begin position="64"/>
        <end position="367"/>
    </location>
</feature>
<evidence type="ECO:0000256" key="8">
    <source>
        <dbReference type="SAM" id="Phobius"/>
    </source>
</evidence>
<evidence type="ECO:0000256" key="6">
    <source>
        <dbReference type="ARBA" id="ARBA00023136"/>
    </source>
</evidence>
<feature type="transmembrane region" description="Helical" evidence="8">
    <location>
        <begin position="107"/>
        <end position="124"/>
    </location>
</feature>